<dbReference type="RefSeq" id="XP_025774053.1">
    <property type="nucleotide sequence ID" value="XM_025918268.1"/>
</dbReference>
<dbReference type="PANTHER" id="PTHR24338:SF9">
    <property type="entry name" value="HOMEOBOX PROTEIN MSX-3"/>
    <property type="match status" value="1"/>
</dbReference>
<dbReference type="InterPro" id="IPR009057">
    <property type="entry name" value="Homeodomain-like_sf"/>
</dbReference>
<evidence type="ECO:0000256" key="2">
    <source>
        <dbReference type="ARBA" id="ARBA00022473"/>
    </source>
</evidence>
<accession>A0A6P6HEX3</accession>
<evidence type="ECO:0000256" key="3">
    <source>
        <dbReference type="ARBA" id="ARBA00022491"/>
    </source>
</evidence>
<feature type="region of interest" description="Disordered" evidence="10">
    <location>
        <begin position="138"/>
        <end position="161"/>
    </location>
</feature>
<evidence type="ECO:0000256" key="5">
    <source>
        <dbReference type="ARBA" id="ARBA00023155"/>
    </source>
</evidence>
<dbReference type="PRINTS" id="PR00024">
    <property type="entry name" value="HOMEOBOX"/>
</dbReference>
<dbReference type="GO" id="GO:0000977">
    <property type="term" value="F:RNA polymerase II transcription regulatory region sequence-specific DNA binding"/>
    <property type="evidence" value="ECO:0007669"/>
    <property type="project" value="TreeGrafter"/>
</dbReference>
<dbReference type="KEGG" id="pcoo:112854717"/>
<keyword evidence="6 8" id="KW-0539">Nucleus</keyword>
<comment type="similarity">
    <text evidence="7">Belongs to the Msh homeobox family.</text>
</comment>
<evidence type="ECO:0000256" key="4">
    <source>
        <dbReference type="ARBA" id="ARBA00023125"/>
    </source>
</evidence>
<protein>
    <submittedName>
        <fullName evidence="13">Homeobox protein MSX-3-like</fullName>
    </submittedName>
</protein>
<dbReference type="PROSITE" id="PS00027">
    <property type="entry name" value="HOMEOBOX_1"/>
    <property type="match status" value="1"/>
</dbReference>
<dbReference type="GO" id="GO:0005634">
    <property type="term" value="C:nucleus"/>
    <property type="evidence" value="ECO:0007669"/>
    <property type="project" value="UniProtKB-SubCell"/>
</dbReference>
<evidence type="ECO:0000256" key="10">
    <source>
        <dbReference type="SAM" id="MobiDB-lite"/>
    </source>
</evidence>
<organism evidence="12 13">
    <name type="scientific">Puma concolor</name>
    <name type="common">Mountain lion</name>
    <name type="synonym">Felis concolor</name>
    <dbReference type="NCBI Taxonomy" id="9696"/>
    <lineage>
        <taxon>Eukaryota</taxon>
        <taxon>Metazoa</taxon>
        <taxon>Chordata</taxon>
        <taxon>Craniata</taxon>
        <taxon>Vertebrata</taxon>
        <taxon>Euteleostomi</taxon>
        <taxon>Mammalia</taxon>
        <taxon>Eutheria</taxon>
        <taxon>Laurasiatheria</taxon>
        <taxon>Carnivora</taxon>
        <taxon>Feliformia</taxon>
        <taxon>Felidae</taxon>
        <taxon>Felinae</taxon>
        <taxon>Puma</taxon>
    </lineage>
</organism>
<evidence type="ECO:0000256" key="1">
    <source>
        <dbReference type="ARBA" id="ARBA00004123"/>
    </source>
</evidence>
<evidence type="ECO:0000259" key="11">
    <source>
        <dbReference type="PROSITE" id="PS50071"/>
    </source>
</evidence>
<dbReference type="InterPro" id="IPR050674">
    <property type="entry name" value="Msh_Homeobox_Regulators"/>
</dbReference>
<dbReference type="Proteomes" id="UP000515131">
    <property type="component" value="Unplaced"/>
</dbReference>
<evidence type="ECO:0000256" key="7">
    <source>
        <dbReference type="ARBA" id="ARBA00038425"/>
    </source>
</evidence>
<feature type="compositionally biased region" description="Low complexity" evidence="10">
    <location>
        <begin position="138"/>
        <end position="147"/>
    </location>
</feature>
<dbReference type="Pfam" id="PF00046">
    <property type="entry name" value="Homeodomain"/>
    <property type="match status" value="1"/>
</dbReference>
<reference evidence="13" key="1">
    <citation type="submission" date="2025-08" db="UniProtKB">
        <authorList>
            <consortium name="RefSeq"/>
        </authorList>
    </citation>
    <scope>IDENTIFICATION</scope>
    <source>
        <tissue evidence="13">Blood</tissue>
    </source>
</reference>
<dbReference type="GeneID" id="112854717"/>
<dbReference type="InterPro" id="IPR020479">
    <property type="entry name" value="HD_metazoa"/>
</dbReference>
<keyword evidence="5 8" id="KW-0371">Homeobox</keyword>
<dbReference type="SMART" id="SM00389">
    <property type="entry name" value="HOX"/>
    <property type="match status" value="1"/>
</dbReference>
<comment type="subcellular location">
    <subcellularLocation>
        <location evidence="1 8 9">Nucleus</location>
    </subcellularLocation>
</comment>
<dbReference type="InterPro" id="IPR017970">
    <property type="entry name" value="Homeobox_CS"/>
</dbReference>
<dbReference type="PANTHER" id="PTHR24338">
    <property type="entry name" value="HOMEOBOX PROTEIN MSX"/>
    <property type="match status" value="1"/>
</dbReference>
<sequence>MVVSNRLFPEDDTVWEVRPLEEARQQVARPLSNGPIVCHLITTSCYTRESPLGVFIKDWMRITDIREGKMTFFRRVTSRAFPDLAPVVANTSLRQLLPGPLPFSVESLLEAERGLDAGPTEPREERPRGTAEPWAWFPPAARSSSPRAPSPPPCALRKHRTNRKPRTPFTTAQLLALERKFRQKQYLSVAERAEFSSSLSLSETQVKIWFQNRRAKAKRLQEAELEKLKLAAKPLLPSFALGAPLPGPPAAYAGAAGSPPQAPGLVAAPVAAYRMYYLS</sequence>
<evidence type="ECO:0000313" key="12">
    <source>
        <dbReference type="Proteomes" id="UP000515131"/>
    </source>
</evidence>
<gene>
    <name evidence="13" type="primary">LOC112854717</name>
</gene>
<name>A0A6P6HEX3_PUMCO</name>
<feature type="DNA-binding region" description="Homeobox" evidence="8">
    <location>
        <begin position="162"/>
        <end position="221"/>
    </location>
</feature>
<dbReference type="AlphaFoldDB" id="A0A6P6HEX3"/>
<dbReference type="GO" id="GO:0000981">
    <property type="term" value="F:DNA-binding transcription factor activity, RNA polymerase II-specific"/>
    <property type="evidence" value="ECO:0007669"/>
    <property type="project" value="InterPro"/>
</dbReference>
<evidence type="ECO:0000313" key="13">
    <source>
        <dbReference type="RefSeq" id="XP_025774053.1"/>
    </source>
</evidence>
<evidence type="ECO:0000256" key="8">
    <source>
        <dbReference type="PROSITE-ProRule" id="PRU00108"/>
    </source>
</evidence>
<proteinExistence type="inferred from homology"/>
<dbReference type="Gene3D" id="1.10.10.60">
    <property type="entry name" value="Homeodomain-like"/>
    <property type="match status" value="1"/>
</dbReference>
<dbReference type="CDD" id="cd00086">
    <property type="entry name" value="homeodomain"/>
    <property type="match status" value="1"/>
</dbReference>
<feature type="domain" description="Homeobox" evidence="11">
    <location>
        <begin position="160"/>
        <end position="220"/>
    </location>
</feature>
<dbReference type="GO" id="GO:0048598">
    <property type="term" value="P:embryonic morphogenesis"/>
    <property type="evidence" value="ECO:0007669"/>
    <property type="project" value="TreeGrafter"/>
</dbReference>
<evidence type="ECO:0000256" key="9">
    <source>
        <dbReference type="RuleBase" id="RU000682"/>
    </source>
</evidence>
<evidence type="ECO:0000256" key="6">
    <source>
        <dbReference type="ARBA" id="ARBA00023242"/>
    </source>
</evidence>
<keyword evidence="3" id="KW-0678">Repressor</keyword>
<dbReference type="SUPFAM" id="SSF46689">
    <property type="entry name" value="Homeodomain-like"/>
    <property type="match status" value="1"/>
</dbReference>
<keyword evidence="12" id="KW-1185">Reference proteome</keyword>
<keyword evidence="4 8" id="KW-0238">DNA-binding</keyword>
<keyword evidence="2" id="KW-0217">Developmental protein</keyword>
<dbReference type="InterPro" id="IPR001356">
    <property type="entry name" value="HD"/>
</dbReference>
<dbReference type="PROSITE" id="PS50071">
    <property type="entry name" value="HOMEOBOX_2"/>
    <property type="match status" value="1"/>
</dbReference>